<dbReference type="GeneID" id="19317892"/>
<dbReference type="Pfam" id="PF05903">
    <property type="entry name" value="Peptidase_C97"/>
    <property type="match status" value="1"/>
</dbReference>
<name>A0A061HD10_9BASI</name>
<dbReference type="HOGENOM" id="CLU_033441_0_0_1"/>
<dbReference type="InterPro" id="IPR011989">
    <property type="entry name" value="ARM-like"/>
</dbReference>
<keyword evidence="2" id="KW-0645">Protease</keyword>
<dbReference type="PROSITE" id="PS51396">
    <property type="entry name" value="PUL"/>
    <property type="match status" value="1"/>
</dbReference>
<evidence type="ECO:0000259" key="6">
    <source>
        <dbReference type="PROSITE" id="PS51396"/>
    </source>
</evidence>
<dbReference type="InterPro" id="IPR042266">
    <property type="entry name" value="PPPDE_sf"/>
</dbReference>
<feature type="domain" description="PPPDE" evidence="7">
    <location>
        <begin position="8"/>
        <end position="149"/>
    </location>
</feature>
<dbReference type="eggNOG" id="KOG0324">
    <property type="taxonomic scope" value="Eukaryota"/>
</dbReference>
<dbReference type="SUPFAM" id="SSF52833">
    <property type="entry name" value="Thioredoxin-like"/>
    <property type="match status" value="1"/>
</dbReference>
<dbReference type="InterPro" id="IPR013535">
    <property type="entry name" value="PUL_dom"/>
</dbReference>
<dbReference type="CDD" id="cd02947">
    <property type="entry name" value="TRX_family"/>
    <property type="match status" value="1"/>
</dbReference>
<dbReference type="SMART" id="SM01179">
    <property type="entry name" value="DUF862"/>
    <property type="match status" value="1"/>
</dbReference>
<dbReference type="GO" id="GO:0008233">
    <property type="term" value="F:peptidase activity"/>
    <property type="evidence" value="ECO:0007669"/>
    <property type="project" value="UniProtKB-KW"/>
</dbReference>
<dbReference type="PROSITE" id="PS51858">
    <property type="entry name" value="PPPDE"/>
    <property type="match status" value="1"/>
</dbReference>
<dbReference type="PANTHER" id="PTHR12378:SF7">
    <property type="entry name" value="DESUMOYLATING ISOPEPTIDASE 1"/>
    <property type="match status" value="1"/>
</dbReference>
<organism evidence="8 9">
    <name type="scientific">Pseudozyma flocculosa PF-1</name>
    <dbReference type="NCBI Taxonomy" id="1277687"/>
    <lineage>
        <taxon>Eukaryota</taxon>
        <taxon>Fungi</taxon>
        <taxon>Dikarya</taxon>
        <taxon>Basidiomycota</taxon>
        <taxon>Ustilaginomycotina</taxon>
        <taxon>Ustilaginomycetes</taxon>
        <taxon>Ustilaginales</taxon>
        <taxon>Ustilaginaceae</taxon>
        <taxon>Pseudozyma</taxon>
    </lineage>
</organism>
<dbReference type="Pfam" id="PF00085">
    <property type="entry name" value="Thioredoxin"/>
    <property type="match status" value="1"/>
</dbReference>
<dbReference type="InterPro" id="IPR008580">
    <property type="entry name" value="PPPDE_dom"/>
</dbReference>
<proteinExistence type="inferred from homology"/>
<accession>A0A061HD10</accession>
<sequence>MTQDEQTWPVRLYVYDLSQGMARQLSMALTGRQIDGIWHTSIVAWDREYFFGQGISIASPGTSHHGAPLETYELGHTAIDRDTFEQLLLDDLRPRFRPQDYNLLSWNCNNFTQELAQLLVGADIPDHIRSLPADFLSTPFGQMMKPRIDAMFRGPSVGATPNVAASSSPGAGLLDQVASRAFTGNEPMQSSGRGAGTAGPSSSDPVRHIYTKADLDALLETFPCVAVLFTSDTCPPCRIVKPEFSSLAHRHHADQDKPGPHKRIGFAQVDAGPATQALMQACGISATPTVSCYARGTLSGQVKGADVGELRSAVDLMLFDVYPFHPHTQLKRPLKAFRSIPTAPHAFRAVPNLQSALQRLDAALAEHPAKSFAEKADLQDARKCLAATVIPFLEANFDAQSKSAKATPRFEASKQLRALEQATAAMLKVLAPEQLFPLVDMIRLALLIDDFAAGLLAALHDSGQASQGGPLLAVLTRVQQLAADGCWDARRRPVYLTTARLLGNLTASDRFMDAVEYHEPLKQTVLDLITSLLLCEDAGVRSSAATSSFNIALHEHKLRPDWTSRDASAPPGLGSRMGEGWETEMASALVQAISNEAESDETLHRLCASLLLTLHLSPFWQEHLLPLLEVLEARDAFTAKLDSSVVKGSTKSEELAGLLRDLQALSGSS</sequence>
<feature type="region of interest" description="Disordered" evidence="4">
    <location>
        <begin position="184"/>
        <end position="205"/>
    </location>
</feature>
<evidence type="ECO:0000256" key="3">
    <source>
        <dbReference type="ARBA" id="ARBA00022801"/>
    </source>
</evidence>
<gene>
    <name evidence="8" type="ORF">PFL1_03784</name>
</gene>
<evidence type="ECO:0000313" key="8">
    <source>
        <dbReference type="EMBL" id="EPQ28481.1"/>
    </source>
</evidence>
<comment type="similarity">
    <text evidence="1">Belongs to the DeSI family.</text>
</comment>
<evidence type="ECO:0000256" key="4">
    <source>
        <dbReference type="SAM" id="MobiDB-lite"/>
    </source>
</evidence>
<dbReference type="PROSITE" id="PS51352">
    <property type="entry name" value="THIOREDOXIN_2"/>
    <property type="match status" value="1"/>
</dbReference>
<dbReference type="RefSeq" id="XP_007879499.1">
    <property type="nucleotide sequence ID" value="XM_007881308.1"/>
</dbReference>
<dbReference type="GO" id="GO:0006508">
    <property type="term" value="P:proteolysis"/>
    <property type="evidence" value="ECO:0007669"/>
    <property type="project" value="UniProtKB-KW"/>
</dbReference>
<dbReference type="Gene3D" id="1.25.10.10">
    <property type="entry name" value="Leucine-rich Repeat Variant"/>
    <property type="match status" value="1"/>
</dbReference>
<evidence type="ECO:0000259" key="7">
    <source>
        <dbReference type="PROSITE" id="PS51858"/>
    </source>
</evidence>
<evidence type="ECO:0000256" key="1">
    <source>
        <dbReference type="ARBA" id="ARBA00008140"/>
    </source>
</evidence>
<protein>
    <recommendedName>
        <fullName evidence="10">PPPDE domain-containing protein</fullName>
    </recommendedName>
</protein>
<dbReference type="OrthoDB" id="21221at2759"/>
<evidence type="ECO:0000313" key="9">
    <source>
        <dbReference type="Proteomes" id="UP000053664"/>
    </source>
</evidence>
<reference evidence="8 9" key="1">
    <citation type="journal article" date="2013" name="Plant Cell">
        <title>The transition from a phytopathogenic smut ancestor to an anamorphic biocontrol agent deciphered by comparative whole-genome analysis.</title>
        <authorList>
            <person name="Lefebvre F."/>
            <person name="Joly D.L."/>
            <person name="Labbe C."/>
            <person name="Teichmann B."/>
            <person name="Linning R."/>
            <person name="Belzile F."/>
            <person name="Bakkeren G."/>
            <person name="Belanger R.R."/>
        </authorList>
    </citation>
    <scope>NUCLEOTIDE SEQUENCE [LARGE SCALE GENOMIC DNA]</scope>
    <source>
        <strain evidence="8 9">PF-1</strain>
    </source>
</reference>
<keyword evidence="3" id="KW-0378">Hydrolase</keyword>
<dbReference type="KEGG" id="pfp:PFL1_03784"/>
<dbReference type="InterPro" id="IPR036249">
    <property type="entry name" value="Thioredoxin-like_sf"/>
</dbReference>
<evidence type="ECO:0000259" key="5">
    <source>
        <dbReference type="PROSITE" id="PS51352"/>
    </source>
</evidence>
<dbReference type="Proteomes" id="UP000053664">
    <property type="component" value="Unassembled WGS sequence"/>
</dbReference>
<dbReference type="PANTHER" id="PTHR12378">
    <property type="entry name" value="DESUMOYLATING ISOPEPTIDASE"/>
    <property type="match status" value="1"/>
</dbReference>
<dbReference type="InterPro" id="IPR013766">
    <property type="entry name" value="Thioredoxin_domain"/>
</dbReference>
<dbReference type="GO" id="GO:0070646">
    <property type="term" value="P:protein modification by small protein removal"/>
    <property type="evidence" value="ECO:0007669"/>
    <property type="project" value="TreeGrafter"/>
</dbReference>
<dbReference type="Gene3D" id="3.90.1720.30">
    <property type="entry name" value="PPPDE domains"/>
    <property type="match status" value="1"/>
</dbReference>
<dbReference type="Pfam" id="PF08324">
    <property type="entry name" value="PUL"/>
    <property type="match status" value="1"/>
</dbReference>
<feature type="domain" description="Thioredoxin" evidence="5">
    <location>
        <begin position="167"/>
        <end position="339"/>
    </location>
</feature>
<dbReference type="Gene3D" id="3.40.30.10">
    <property type="entry name" value="Glutaredoxin"/>
    <property type="match status" value="1"/>
</dbReference>
<dbReference type="AlphaFoldDB" id="A0A061HD10"/>
<evidence type="ECO:0008006" key="10">
    <source>
        <dbReference type="Google" id="ProtNLM"/>
    </source>
</evidence>
<evidence type="ECO:0000256" key="2">
    <source>
        <dbReference type="ARBA" id="ARBA00022670"/>
    </source>
</evidence>
<feature type="domain" description="PUL" evidence="6">
    <location>
        <begin position="338"/>
        <end position="665"/>
    </location>
</feature>
<dbReference type="EMBL" id="KE361634">
    <property type="protein sequence ID" value="EPQ28481.1"/>
    <property type="molecule type" value="Genomic_DNA"/>
</dbReference>